<dbReference type="EMBL" id="CP047898">
    <property type="protein sequence ID" value="QHK19381.1"/>
    <property type="molecule type" value="Genomic_DNA"/>
</dbReference>
<accession>A0A6P1NRJ1</accession>
<protein>
    <submittedName>
        <fullName evidence="1">Uncharacterized protein</fullName>
    </submittedName>
</protein>
<evidence type="ECO:0000313" key="2">
    <source>
        <dbReference type="Proteomes" id="UP000464186"/>
    </source>
</evidence>
<proteinExistence type="predicted"/>
<sequence length="62" mass="6909">MSTHEEWEDAREKRDRTAVRVTRAIMAGNTPLAKDLAVFAAYEDEMDRIAAELDGNGGEAKK</sequence>
<dbReference type="Proteomes" id="UP000464186">
    <property type="component" value="Chromosome"/>
</dbReference>
<organism evidence="1 2">
    <name type="scientific">Pseudarthrobacter psychrotolerans</name>
    <dbReference type="NCBI Taxonomy" id="2697569"/>
    <lineage>
        <taxon>Bacteria</taxon>
        <taxon>Bacillati</taxon>
        <taxon>Actinomycetota</taxon>
        <taxon>Actinomycetes</taxon>
        <taxon>Micrococcales</taxon>
        <taxon>Micrococcaceae</taxon>
        <taxon>Pseudarthrobacter</taxon>
    </lineage>
</organism>
<evidence type="ECO:0000313" key="1">
    <source>
        <dbReference type="EMBL" id="QHK19381.1"/>
    </source>
</evidence>
<dbReference type="KEGG" id="psey:GU243_06085"/>
<dbReference type="AlphaFoldDB" id="A0A6P1NRJ1"/>
<reference evidence="1 2" key="1">
    <citation type="submission" date="2020-01" db="EMBL/GenBank/DDBJ databases">
        <title>Pseudarthrobacter psychrotolerans sp. nov., isolated from antarctic soil.</title>
        <authorList>
            <person name="Shin Y."/>
            <person name="Park W."/>
        </authorList>
    </citation>
    <scope>NUCLEOTIDE SEQUENCE [LARGE SCALE GENOMIC DNA]</scope>
    <source>
        <strain evidence="1 2">YJ56</strain>
    </source>
</reference>
<name>A0A6P1NRJ1_9MICC</name>
<gene>
    <name evidence="1" type="ORF">GU243_06085</name>
</gene>
<keyword evidence="2" id="KW-1185">Reference proteome</keyword>